<dbReference type="EMBL" id="JAOTPV010000015">
    <property type="protein sequence ID" value="KAJ4474950.1"/>
    <property type="molecule type" value="Genomic_DNA"/>
</dbReference>
<proteinExistence type="inferred from homology"/>
<dbReference type="SUPFAM" id="SSF48264">
    <property type="entry name" value="Cytochrome P450"/>
    <property type="match status" value="1"/>
</dbReference>
<feature type="non-terminal residue" evidence="13">
    <location>
        <position position="1"/>
    </location>
</feature>
<sequence length="202" mass="23354">LETLDNIAHRFTSVVLPGAYLVDIMPMLKYFPAAIAKWKRDAQQDSNIDTDWTSKVWNDQQRTSLCTKLDNDEGANGLSDLEKAFVASSHYFIIFLYAMTLHPEVQQQAQIKLDRIIGRSRNPTFANMTQLPYVRVIVKEVCLTLMFFVSMLMYLYSDFEMATVTKTFFSIILFLFFSFLLIFSYLSIISTYTSAHYILISI</sequence>
<evidence type="ECO:0000313" key="14">
    <source>
        <dbReference type="Proteomes" id="UP001150266"/>
    </source>
</evidence>
<keyword evidence="14" id="KW-1185">Reference proteome</keyword>
<reference evidence="13" key="1">
    <citation type="submission" date="2022-08" db="EMBL/GenBank/DDBJ databases">
        <title>A Global Phylogenomic Analysis of the Shiitake Genus Lentinula.</title>
        <authorList>
            <consortium name="DOE Joint Genome Institute"/>
            <person name="Sierra-Patev S."/>
            <person name="Min B."/>
            <person name="Naranjo-Ortiz M."/>
            <person name="Looney B."/>
            <person name="Konkel Z."/>
            <person name="Slot J.C."/>
            <person name="Sakamoto Y."/>
            <person name="Steenwyk J.L."/>
            <person name="Rokas A."/>
            <person name="Carro J."/>
            <person name="Camarero S."/>
            <person name="Ferreira P."/>
            <person name="Molpeceres G."/>
            <person name="Ruiz-Duenas F.J."/>
            <person name="Serrano A."/>
            <person name="Henrissat B."/>
            <person name="Drula E."/>
            <person name="Hughes K.W."/>
            <person name="Mata J.L."/>
            <person name="Ishikawa N.K."/>
            <person name="Vargas-Isla R."/>
            <person name="Ushijima S."/>
            <person name="Smith C.A."/>
            <person name="Ahrendt S."/>
            <person name="Andreopoulos W."/>
            <person name="He G."/>
            <person name="Labutti K."/>
            <person name="Lipzen A."/>
            <person name="Ng V."/>
            <person name="Riley R."/>
            <person name="Sandor L."/>
            <person name="Barry K."/>
            <person name="Martinez A.T."/>
            <person name="Xiao Y."/>
            <person name="Gibbons J.G."/>
            <person name="Terashima K."/>
            <person name="Grigoriev I.V."/>
            <person name="Hibbett D.S."/>
        </authorList>
    </citation>
    <scope>NUCLEOTIDE SEQUENCE</scope>
    <source>
        <strain evidence="13">JLM2183</strain>
    </source>
</reference>
<evidence type="ECO:0000256" key="6">
    <source>
        <dbReference type="ARBA" id="ARBA00022723"/>
    </source>
</evidence>
<name>A0A9W9DKG2_9AGAR</name>
<evidence type="ECO:0000256" key="2">
    <source>
        <dbReference type="ARBA" id="ARBA00004167"/>
    </source>
</evidence>
<keyword evidence="5 12" id="KW-0812">Transmembrane</keyword>
<evidence type="ECO:0000256" key="3">
    <source>
        <dbReference type="ARBA" id="ARBA00010617"/>
    </source>
</evidence>
<evidence type="ECO:0000256" key="8">
    <source>
        <dbReference type="ARBA" id="ARBA00023002"/>
    </source>
</evidence>
<dbReference type="InterPro" id="IPR036396">
    <property type="entry name" value="Cyt_P450_sf"/>
</dbReference>
<keyword evidence="8" id="KW-0560">Oxidoreductase</keyword>
<dbReference type="GO" id="GO:0016020">
    <property type="term" value="C:membrane"/>
    <property type="evidence" value="ECO:0007669"/>
    <property type="project" value="UniProtKB-SubCell"/>
</dbReference>
<dbReference type="InterPro" id="IPR001128">
    <property type="entry name" value="Cyt_P450"/>
</dbReference>
<evidence type="ECO:0000256" key="10">
    <source>
        <dbReference type="ARBA" id="ARBA00023033"/>
    </source>
</evidence>
<dbReference type="PANTHER" id="PTHR46300:SF2">
    <property type="entry name" value="CYTOCHROME P450 MONOOXYGENASE ALNH-RELATED"/>
    <property type="match status" value="1"/>
</dbReference>
<evidence type="ECO:0008006" key="15">
    <source>
        <dbReference type="Google" id="ProtNLM"/>
    </source>
</evidence>
<keyword evidence="11 12" id="KW-0472">Membrane</keyword>
<dbReference type="PANTHER" id="PTHR46300">
    <property type="entry name" value="P450, PUTATIVE (EUROFUNG)-RELATED-RELATED"/>
    <property type="match status" value="1"/>
</dbReference>
<dbReference type="GO" id="GO:0020037">
    <property type="term" value="F:heme binding"/>
    <property type="evidence" value="ECO:0007669"/>
    <property type="project" value="InterPro"/>
</dbReference>
<evidence type="ECO:0000256" key="5">
    <source>
        <dbReference type="ARBA" id="ARBA00022692"/>
    </source>
</evidence>
<dbReference type="AlphaFoldDB" id="A0A9W9DKG2"/>
<dbReference type="Gene3D" id="1.10.630.10">
    <property type="entry name" value="Cytochrome P450"/>
    <property type="match status" value="1"/>
</dbReference>
<evidence type="ECO:0000256" key="9">
    <source>
        <dbReference type="ARBA" id="ARBA00023004"/>
    </source>
</evidence>
<dbReference type="Proteomes" id="UP001150266">
    <property type="component" value="Unassembled WGS sequence"/>
</dbReference>
<dbReference type="OrthoDB" id="2789670at2759"/>
<keyword evidence="9" id="KW-0408">Iron</keyword>
<dbReference type="GO" id="GO:0005506">
    <property type="term" value="F:iron ion binding"/>
    <property type="evidence" value="ECO:0007669"/>
    <property type="project" value="InterPro"/>
</dbReference>
<dbReference type="Pfam" id="PF00067">
    <property type="entry name" value="p450"/>
    <property type="match status" value="1"/>
</dbReference>
<dbReference type="InterPro" id="IPR050364">
    <property type="entry name" value="Cytochrome_P450_fung"/>
</dbReference>
<feature type="transmembrane region" description="Helical" evidence="12">
    <location>
        <begin position="136"/>
        <end position="156"/>
    </location>
</feature>
<evidence type="ECO:0000256" key="12">
    <source>
        <dbReference type="SAM" id="Phobius"/>
    </source>
</evidence>
<gene>
    <name evidence="13" type="ORF">J3R30DRAFT_3295045</name>
</gene>
<evidence type="ECO:0000256" key="7">
    <source>
        <dbReference type="ARBA" id="ARBA00022989"/>
    </source>
</evidence>
<accession>A0A9W9DKG2</accession>
<evidence type="ECO:0000256" key="11">
    <source>
        <dbReference type="ARBA" id="ARBA00023136"/>
    </source>
</evidence>
<keyword evidence="7 12" id="KW-1133">Transmembrane helix</keyword>
<dbReference type="GO" id="GO:0004497">
    <property type="term" value="F:monooxygenase activity"/>
    <property type="evidence" value="ECO:0007669"/>
    <property type="project" value="UniProtKB-KW"/>
</dbReference>
<evidence type="ECO:0000256" key="1">
    <source>
        <dbReference type="ARBA" id="ARBA00001971"/>
    </source>
</evidence>
<protein>
    <recommendedName>
        <fullName evidence="15">Cytochrome P450</fullName>
    </recommendedName>
</protein>
<keyword evidence="10" id="KW-0503">Monooxygenase</keyword>
<keyword evidence="6" id="KW-0479">Metal-binding</keyword>
<feature type="transmembrane region" description="Helical" evidence="12">
    <location>
        <begin position="168"/>
        <end position="188"/>
    </location>
</feature>
<comment type="subcellular location">
    <subcellularLocation>
        <location evidence="2">Membrane</location>
        <topology evidence="2">Single-pass membrane protein</topology>
    </subcellularLocation>
</comment>
<evidence type="ECO:0000313" key="13">
    <source>
        <dbReference type="EMBL" id="KAJ4474950.1"/>
    </source>
</evidence>
<keyword evidence="4" id="KW-0349">Heme</keyword>
<comment type="similarity">
    <text evidence="3">Belongs to the cytochrome P450 family.</text>
</comment>
<comment type="cofactor">
    <cofactor evidence="1">
        <name>heme</name>
        <dbReference type="ChEBI" id="CHEBI:30413"/>
    </cofactor>
</comment>
<organism evidence="13 14">
    <name type="scientific">Lentinula aciculospora</name>
    <dbReference type="NCBI Taxonomy" id="153920"/>
    <lineage>
        <taxon>Eukaryota</taxon>
        <taxon>Fungi</taxon>
        <taxon>Dikarya</taxon>
        <taxon>Basidiomycota</taxon>
        <taxon>Agaricomycotina</taxon>
        <taxon>Agaricomycetes</taxon>
        <taxon>Agaricomycetidae</taxon>
        <taxon>Agaricales</taxon>
        <taxon>Marasmiineae</taxon>
        <taxon>Omphalotaceae</taxon>
        <taxon>Lentinula</taxon>
    </lineage>
</organism>
<evidence type="ECO:0000256" key="4">
    <source>
        <dbReference type="ARBA" id="ARBA00022617"/>
    </source>
</evidence>
<dbReference type="GO" id="GO:0016705">
    <property type="term" value="F:oxidoreductase activity, acting on paired donors, with incorporation or reduction of molecular oxygen"/>
    <property type="evidence" value="ECO:0007669"/>
    <property type="project" value="InterPro"/>
</dbReference>
<comment type="caution">
    <text evidence="13">The sequence shown here is derived from an EMBL/GenBank/DDBJ whole genome shotgun (WGS) entry which is preliminary data.</text>
</comment>